<proteinExistence type="predicted"/>
<protein>
    <submittedName>
        <fullName evidence="2">Uncharacterized protein</fullName>
    </submittedName>
</protein>
<dbReference type="EMBL" id="JRPN01000001">
    <property type="protein sequence ID" value="KGT81442.1"/>
    <property type="molecule type" value="Genomic_DNA"/>
</dbReference>
<evidence type="ECO:0000313" key="2">
    <source>
        <dbReference type="EMBL" id="KGT81442.1"/>
    </source>
</evidence>
<comment type="caution">
    <text evidence="2">The sequence shown here is derived from an EMBL/GenBank/DDBJ whole genome shotgun (WGS) entry which is preliminary data.</text>
</comment>
<organism evidence="2 3">
    <name type="scientific">Bradyrhizobium japonicum</name>
    <dbReference type="NCBI Taxonomy" id="375"/>
    <lineage>
        <taxon>Bacteria</taxon>
        <taxon>Pseudomonadati</taxon>
        <taxon>Pseudomonadota</taxon>
        <taxon>Alphaproteobacteria</taxon>
        <taxon>Hyphomicrobiales</taxon>
        <taxon>Nitrobacteraceae</taxon>
        <taxon>Bradyrhizobium</taxon>
    </lineage>
</organism>
<evidence type="ECO:0000313" key="3">
    <source>
        <dbReference type="Proteomes" id="UP000030377"/>
    </source>
</evidence>
<name>A0A0A3Y3Z7_BRAJP</name>
<sequence length="83" mass="9060">MRRISVLCAAAGLAVTAFVAASPAEASYHLIRWQDTGFCQIWDESIPTAPWPSGYARVSTTVPTFVDALVLKDHALRNGHCSW</sequence>
<reference evidence="2 3" key="1">
    <citation type="submission" date="2014-09" db="EMBL/GenBank/DDBJ databases">
        <title>Draft genome of Bradyrhizobium japonicum Is-34.</title>
        <authorList>
            <person name="Tsurumaru H."/>
            <person name="Yamakawa T."/>
            <person name="Hashimoto S."/>
            <person name="Okizaki K."/>
            <person name="Kanesaki Y."/>
            <person name="Yoshikawa H."/>
            <person name="Yajima S."/>
        </authorList>
    </citation>
    <scope>NUCLEOTIDE SEQUENCE [LARGE SCALE GENOMIC DNA]</scope>
    <source>
        <strain evidence="2 3">Is-34</strain>
    </source>
</reference>
<gene>
    <name evidence="2" type="ORF">MA20_01440</name>
</gene>
<feature type="signal peptide" evidence="1">
    <location>
        <begin position="1"/>
        <end position="26"/>
    </location>
</feature>
<feature type="chain" id="PRO_5002016865" evidence="1">
    <location>
        <begin position="27"/>
        <end position="83"/>
    </location>
</feature>
<dbReference type="Proteomes" id="UP000030377">
    <property type="component" value="Unassembled WGS sequence"/>
</dbReference>
<evidence type="ECO:0000256" key="1">
    <source>
        <dbReference type="SAM" id="SignalP"/>
    </source>
</evidence>
<accession>A0A0A3Y3Z7</accession>
<dbReference type="AlphaFoldDB" id="A0A0A3Y3Z7"/>
<keyword evidence="1" id="KW-0732">Signal</keyword>
<dbReference type="RefSeq" id="WP_028156310.1">
    <property type="nucleotide sequence ID" value="NZ_JANUDC010000001.1"/>
</dbReference>